<organism evidence="2 3">
    <name type="scientific">Plebeiibacterium sediminum</name>
    <dbReference type="NCBI Taxonomy" id="2992112"/>
    <lineage>
        <taxon>Bacteria</taxon>
        <taxon>Pseudomonadati</taxon>
        <taxon>Bacteroidota</taxon>
        <taxon>Bacteroidia</taxon>
        <taxon>Marinilabiliales</taxon>
        <taxon>Marinilabiliaceae</taxon>
        <taxon>Plebeiibacterium</taxon>
    </lineage>
</organism>
<dbReference type="RefSeq" id="WP_301188492.1">
    <property type="nucleotide sequence ID" value="NZ_JAPDPJ010000001.1"/>
</dbReference>
<accession>A0AAE3SDG0</accession>
<comment type="caution">
    <text evidence="2">The sequence shown here is derived from an EMBL/GenBank/DDBJ whole genome shotgun (WGS) entry which is preliminary data.</text>
</comment>
<reference evidence="2" key="1">
    <citation type="submission" date="2022-10" db="EMBL/GenBank/DDBJ databases">
        <authorList>
            <person name="Yu W.X."/>
        </authorList>
    </citation>
    <scope>NUCLEOTIDE SEQUENCE</scope>
    <source>
        <strain evidence="2">AAT</strain>
    </source>
</reference>
<name>A0AAE3SDG0_9BACT</name>
<evidence type="ECO:0000313" key="2">
    <source>
        <dbReference type="EMBL" id="MCW3784921.1"/>
    </source>
</evidence>
<sequence>MYNDRVYSFIRMKELDKELDSSPTPEKVKELAETRIRNLQAIRELENYNTKGQFLNKHPLLNTYSLKNELEELLANNPAEFLEQYANTRENVKRYKSRLNSDKRKDKREADELNLKKHEERELLMKEVLGEK</sequence>
<keyword evidence="3" id="KW-1185">Reference proteome</keyword>
<feature type="region of interest" description="Disordered" evidence="1">
    <location>
        <begin position="93"/>
        <end position="113"/>
    </location>
</feature>
<dbReference type="Proteomes" id="UP001209229">
    <property type="component" value="Unassembled WGS sequence"/>
</dbReference>
<dbReference type="EMBL" id="JAPDPJ010000001">
    <property type="protein sequence ID" value="MCW3784921.1"/>
    <property type="molecule type" value="Genomic_DNA"/>
</dbReference>
<dbReference type="AlphaFoldDB" id="A0AAE3SDG0"/>
<protein>
    <submittedName>
        <fullName evidence="2">Uncharacterized protein</fullName>
    </submittedName>
</protein>
<gene>
    <name evidence="2" type="ORF">OM075_00510</name>
</gene>
<proteinExistence type="predicted"/>
<evidence type="ECO:0000313" key="3">
    <source>
        <dbReference type="Proteomes" id="UP001209229"/>
    </source>
</evidence>
<feature type="compositionally biased region" description="Basic and acidic residues" evidence="1">
    <location>
        <begin position="99"/>
        <end position="113"/>
    </location>
</feature>
<evidence type="ECO:0000256" key="1">
    <source>
        <dbReference type="SAM" id="MobiDB-lite"/>
    </source>
</evidence>